<dbReference type="FunFam" id="1.20.140.40:FF:000018">
    <property type="entry name" value="Pectinesterase"/>
    <property type="match status" value="1"/>
</dbReference>
<dbReference type="InterPro" id="IPR011050">
    <property type="entry name" value="Pectin_lyase_fold/virulence"/>
</dbReference>
<feature type="signal peptide" evidence="7">
    <location>
        <begin position="1"/>
        <end position="18"/>
    </location>
</feature>
<reference evidence="10 11" key="2">
    <citation type="submission" date="2018-04" db="EMBL/GenBank/DDBJ databases">
        <title>OglaRS2 (Oryza glaberrima Reference Sequence Version 2).</title>
        <authorList>
            <person name="Zhang J."/>
            <person name="Kudrna D."/>
            <person name="Lee S."/>
            <person name="Talag J."/>
            <person name="Rajasekar S."/>
            <person name="Wing R.A."/>
        </authorList>
    </citation>
    <scope>NUCLEOTIDE SEQUENCE [LARGE SCALE GENOMIC DNA]</scope>
    <source>
        <strain evidence="10 11">cv. IRGC 96717</strain>
    </source>
</reference>
<proteinExistence type="inferred from homology"/>
<dbReference type="Gene3D" id="2.160.20.10">
    <property type="entry name" value="Single-stranded right-handed beta-helix, Pectin lyase-like"/>
    <property type="match status" value="1"/>
</dbReference>
<gene>
    <name evidence="10" type="primary">LOC127760418</name>
</gene>
<dbReference type="SMART" id="SM00856">
    <property type="entry name" value="PMEI"/>
    <property type="match status" value="1"/>
</dbReference>
<dbReference type="Pfam" id="PF01095">
    <property type="entry name" value="Pectinesterase"/>
    <property type="match status" value="1"/>
</dbReference>
<keyword evidence="4 7" id="KW-0378">Hydrolase</keyword>
<feature type="compositionally biased region" description="Low complexity" evidence="8">
    <location>
        <begin position="245"/>
        <end position="257"/>
    </location>
</feature>
<dbReference type="eggNOG" id="ENOG502QU1M">
    <property type="taxonomic scope" value="Eukaryota"/>
</dbReference>
<dbReference type="InterPro" id="IPR035513">
    <property type="entry name" value="Invertase/methylesterase_inhib"/>
</dbReference>
<evidence type="ECO:0000259" key="9">
    <source>
        <dbReference type="SMART" id="SM00856"/>
    </source>
</evidence>
<dbReference type="OMA" id="WSMLEMN"/>
<dbReference type="PROSITE" id="PS00503">
    <property type="entry name" value="PECTINESTERASE_2"/>
    <property type="match status" value="1"/>
</dbReference>
<dbReference type="InterPro" id="IPR012334">
    <property type="entry name" value="Pectin_lyas_fold"/>
</dbReference>
<feature type="region of interest" description="Disordered" evidence="8">
    <location>
        <begin position="232"/>
        <end position="274"/>
    </location>
</feature>
<dbReference type="Pfam" id="PF04043">
    <property type="entry name" value="PMEI"/>
    <property type="match status" value="1"/>
</dbReference>
<evidence type="ECO:0000256" key="8">
    <source>
        <dbReference type="SAM" id="MobiDB-lite"/>
    </source>
</evidence>
<dbReference type="RefSeq" id="XP_052140631.1">
    <property type="nucleotide sequence ID" value="XM_052284671.1"/>
</dbReference>
<dbReference type="EnsemblPlants" id="ORGLA01G0088300.1">
    <property type="protein sequence ID" value="ORGLA01G0088300.1"/>
    <property type="gene ID" value="ORGLA01G0088300"/>
</dbReference>
<evidence type="ECO:0000256" key="1">
    <source>
        <dbReference type="ARBA" id="ARBA00005184"/>
    </source>
</evidence>
<comment type="similarity">
    <text evidence="2">In the N-terminal section; belongs to the PMEI family.</text>
</comment>
<protein>
    <recommendedName>
        <fullName evidence="7">Pectinesterase</fullName>
        <ecNumber evidence="7">3.1.1.11</ecNumber>
    </recommendedName>
</protein>
<evidence type="ECO:0000256" key="6">
    <source>
        <dbReference type="PROSITE-ProRule" id="PRU10040"/>
    </source>
</evidence>
<comment type="similarity">
    <text evidence="3">In the C-terminal section; belongs to the pectinesterase family.</text>
</comment>
<feature type="active site" evidence="6">
    <location>
        <position position="454"/>
    </location>
</feature>
<evidence type="ECO:0000256" key="7">
    <source>
        <dbReference type="RuleBase" id="RU000589"/>
    </source>
</evidence>
<evidence type="ECO:0000256" key="2">
    <source>
        <dbReference type="ARBA" id="ARBA00006027"/>
    </source>
</evidence>
<feature type="region of interest" description="Disordered" evidence="8">
    <location>
        <begin position="149"/>
        <end position="174"/>
    </location>
</feature>
<dbReference type="Gene3D" id="1.20.140.40">
    <property type="entry name" value="Invertase/pectin methylesterase inhibitor family protein"/>
    <property type="match status" value="1"/>
</dbReference>
<organism evidence="10 11">
    <name type="scientific">Oryza glaberrima</name>
    <name type="common">African rice</name>
    <dbReference type="NCBI Taxonomy" id="4538"/>
    <lineage>
        <taxon>Eukaryota</taxon>
        <taxon>Viridiplantae</taxon>
        <taxon>Streptophyta</taxon>
        <taxon>Embryophyta</taxon>
        <taxon>Tracheophyta</taxon>
        <taxon>Spermatophyta</taxon>
        <taxon>Magnoliopsida</taxon>
        <taxon>Liliopsida</taxon>
        <taxon>Poales</taxon>
        <taxon>Poaceae</taxon>
        <taxon>BOP clade</taxon>
        <taxon>Oryzoideae</taxon>
        <taxon>Oryzeae</taxon>
        <taxon>Oryzinae</taxon>
        <taxon>Oryza</taxon>
    </lineage>
</organism>
<dbReference type="PANTHER" id="PTHR31707">
    <property type="entry name" value="PECTINESTERASE"/>
    <property type="match status" value="1"/>
</dbReference>
<feature type="chain" id="PRO_5005135471" description="Pectinesterase" evidence="7">
    <location>
        <begin position="19"/>
        <end position="612"/>
    </location>
</feature>
<dbReference type="HOGENOM" id="CLU_012243_9_2_1"/>
<dbReference type="GO" id="GO:0042545">
    <property type="term" value="P:cell wall modification"/>
    <property type="evidence" value="ECO:0007669"/>
    <property type="project" value="UniProtKB-UniRule"/>
</dbReference>
<sequence length="612" mass="65115">MASTGALLLLLLFVLACGGNGGAAAAVFSGCSFESQEEAEAFEAALLQQACFNVTAFGGGGGGGGGEGGCVSRLDTARGGAGSGPVPVLRAAVRDTLGEAVGAVAAVAGLASLSNHPREEMAVRDCVELVGYSVDELGWALDAMADPDGGVAAAEEEEDETEPETRRRRRRGARAEDDIHAWLSAAMGNQGTCLDGFHGTDGRLLRRVESAVTQLTQLVSNLLAMHKKLRDITPQHQHQHHHHPGNNNNKNGTADGAAAGGDDTGPSSDLPPWVTDVVDDVEEEVTATRGRGRSSSSGRKAMRVDVVVAQDGSGRWRTVSEAVARAPSHSRRRYVIYVKRGVYEENVEVRKKKTNIVIVGEGMGETVITGSRSMAAGWTTFRSATFAVSGAGFIARDMTIRNTAGPAAHQAVALRVDSDRSAFFRIAVEGHQDTLYAHSLRQFYRDCRVSGTVDFIFGNGIAVIQRTTISTLPPAAGQNAGSVTAQGRRDPNQNTGFALHACVVEAKYPTYLGRPWKPFSRVVVMESYLGAGVQPRGWLEWDGDGGELATLFYGEYRNYGPGANIGGRVRWPGYHVIMDAAVAARFTVRRFIDGLAWLPSTGVTFTADLNRK</sequence>
<evidence type="ECO:0000256" key="4">
    <source>
        <dbReference type="ARBA" id="ARBA00022801"/>
    </source>
</evidence>
<evidence type="ECO:0000256" key="5">
    <source>
        <dbReference type="ARBA" id="ARBA00023085"/>
    </source>
</evidence>
<dbReference type="EC" id="3.1.1.11" evidence="7"/>
<dbReference type="UniPathway" id="UPA00545">
    <property type="reaction ID" value="UER00823"/>
</dbReference>
<comment type="catalytic activity">
    <reaction evidence="7">
        <text>[(1-&gt;4)-alpha-D-galacturonosyl methyl ester](n) + n H2O = [(1-&gt;4)-alpha-D-galacturonosyl](n) + n methanol + n H(+)</text>
        <dbReference type="Rhea" id="RHEA:22380"/>
        <dbReference type="Rhea" id="RHEA-COMP:14570"/>
        <dbReference type="Rhea" id="RHEA-COMP:14573"/>
        <dbReference type="ChEBI" id="CHEBI:15377"/>
        <dbReference type="ChEBI" id="CHEBI:15378"/>
        <dbReference type="ChEBI" id="CHEBI:17790"/>
        <dbReference type="ChEBI" id="CHEBI:140522"/>
        <dbReference type="ChEBI" id="CHEBI:140523"/>
        <dbReference type="EC" id="3.1.1.11"/>
    </reaction>
</comment>
<dbReference type="GO" id="GO:0030599">
    <property type="term" value="F:pectinesterase activity"/>
    <property type="evidence" value="ECO:0007669"/>
    <property type="project" value="UniProtKB-UniRule"/>
</dbReference>
<evidence type="ECO:0000313" key="11">
    <source>
        <dbReference type="Proteomes" id="UP000007306"/>
    </source>
</evidence>
<dbReference type="FunFam" id="2.160.20.10:FF:000001">
    <property type="entry name" value="Pectinesterase"/>
    <property type="match status" value="1"/>
</dbReference>
<dbReference type="CDD" id="cd15799">
    <property type="entry name" value="PMEI-like_4"/>
    <property type="match status" value="1"/>
</dbReference>
<dbReference type="AlphaFoldDB" id="I1NLZ3"/>
<dbReference type="GO" id="GO:0004857">
    <property type="term" value="F:enzyme inhibitor activity"/>
    <property type="evidence" value="ECO:0007669"/>
    <property type="project" value="InterPro"/>
</dbReference>
<dbReference type="STRING" id="4538.I1NLZ3"/>
<dbReference type="InterPro" id="IPR033131">
    <property type="entry name" value="Pectinesterase_Asp_AS"/>
</dbReference>
<dbReference type="Gramene" id="ORGLA01G0088300.1">
    <property type="protein sequence ID" value="ORGLA01G0088300.1"/>
    <property type="gene ID" value="ORGLA01G0088300"/>
</dbReference>
<dbReference type="GO" id="GO:0045490">
    <property type="term" value="P:pectin catabolic process"/>
    <property type="evidence" value="ECO:0007669"/>
    <property type="project" value="UniProtKB-UniRule"/>
</dbReference>
<dbReference type="InterPro" id="IPR006501">
    <property type="entry name" value="Pectinesterase_inhib_dom"/>
</dbReference>
<dbReference type="InterPro" id="IPR000070">
    <property type="entry name" value="Pectinesterase_cat"/>
</dbReference>
<dbReference type="GeneID" id="127760418"/>
<keyword evidence="11" id="KW-1185">Reference proteome</keyword>
<accession>I1NLZ3</accession>
<dbReference type="KEGG" id="ogl:127760418"/>
<dbReference type="Proteomes" id="UP000007306">
    <property type="component" value="Chromosome 1"/>
</dbReference>
<keyword evidence="7" id="KW-0732">Signal</keyword>
<dbReference type="SUPFAM" id="SSF101148">
    <property type="entry name" value="Plant invertase/pectin methylesterase inhibitor"/>
    <property type="match status" value="1"/>
</dbReference>
<evidence type="ECO:0000313" key="10">
    <source>
        <dbReference type="EnsemblPlants" id="ORGLA01G0088300.1"/>
    </source>
</evidence>
<comment type="pathway">
    <text evidence="1 7">Glycan metabolism; pectin degradation; 2-dehydro-3-deoxy-D-gluconate from pectin: step 1/5.</text>
</comment>
<dbReference type="SUPFAM" id="SSF51126">
    <property type="entry name" value="Pectin lyase-like"/>
    <property type="match status" value="1"/>
</dbReference>
<feature type="domain" description="Pectinesterase inhibitor" evidence="9">
    <location>
        <begin position="42"/>
        <end position="225"/>
    </location>
</feature>
<name>I1NLZ3_ORYGL</name>
<reference evidence="10" key="1">
    <citation type="submission" date="2015-06" db="UniProtKB">
        <authorList>
            <consortium name="EnsemblPlants"/>
        </authorList>
    </citation>
    <scope>IDENTIFICATION</scope>
</reference>
<dbReference type="NCBIfam" id="TIGR01614">
    <property type="entry name" value="PME_inhib"/>
    <property type="match status" value="1"/>
</dbReference>
<keyword evidence="5 7" id="KW-0063">Aspartyl esterase</keyword>
<evidence type="ECO:0000256" key="3">
    <source>
        <dbReference type="ARBA" id="ARBA00007786"/>
    </source>
</evidence>